<gene>
    <name evidence="8" type="ORF">BPA30113_00833</name>
</gene>
<keyword evidence="6" id="KW-0812">Transmembrane</keyword>
<evidence type="ECO:0000256" key="3">
    <source>
        <dbReference type="ARBA" id="ARBA00022676"/>
    </source>
</evidence>
<dbReference type="PANTHER" id="PTHR43646:SF2">
    <property type="entry name" value="GLYCOSYLTRANSFERASE 2-LIKE DOMAIN-CONTAINING PROTEIN"/>
    <property type="match status" value="1"/>
</dbReference>
<dbReference type="Gene3D" id="3.90.550.10">
    <property type="entry name" value="Spore Coat Polysaccharide Biosynthesis Protein SpsA, Chain A"/>
    <property type="match status" value="1"/>
</dbReference>
<accession>A0A6J5CZA1</accession>
<evidence type="ECO:0000256" key="4">
    <source>
        <dbReference type="ARBA" id="ARBA00022679"/>
    </source>
</evidence>
<dbReference type="RefSeq" id="WP_052001208.1">
    <property type="nucleotide sequence ID" value="NZ_CABVQD010000002.1"/>
</dbReference>
<dbReference type="Pfam" id="PF00535">
    <property type="entry name" value="Glycos_transf_2"/>
    <property type="match status" value="1"/>
</dbReference>
<proteinExistence type="predicted"/>
<evidence type="ECO:0000256" key="5">
    <source>
        <dbReference type="ARBA" id="ARBA00023136"/>
    </source>
</evidence>
<reference evidence="8 9" key="1">
    <citation type="submission" date="2019-09" db="EMBL/GenBank/DDBJ databases">
        <authorList>
            <person name="Depoorter E."/>
        </authorList>
    </citation>
    <scope>NUCLEOTIDE SEQUENCE [LARGE SCALE GENOMIC DNA]</scope>
    <source>
        <strain evidence="8">LMG 30113</strain>
    </source>
</reference>
<dbReference type="Proteomes" id="UP000494330">
    <property type="component" value="Unassembled WGS sequence"/>
</dbReference>
<dbReference type="InterPro" id="IPR001173">
    <property type="entry name" value="Glyco_trans_2-like"/>
</dbReference>
<sequence>MNRAPTSYDVSVVVIGRNEGERLRRCLDSVHAADWRHVSYELIYVDSASTDDSDALARRAGARVLQAGGAHRNAAAGRNAGWRAAVADTVLFLDGDTVLDPAFPLHALAQLDSGPYAAVWGHRREIAPRQSLYTAVLDLDWIYAPGETDYCGGDVLFRRAALAETGGFDETFDAGEEPELCRRVRAGGWRILHVDAPMTRHDLAITRFGQYWQRALRAGLAYAQVSARYAGSSDPLWRREARRNRVHGALVLAAPFAWAAVLAVAPPAALVLAALGAAIWLRSASRAYWKARDWKLALLYALHAHFQQVPILVGQWRYRRAARAGRSAAAPQYKGADAGHVNREAS</sequence>
<organism evidence="8 9">
    <name type="scientific">Burkholderia paludis</name>
    <dbReference type="NCBI Taxonomy" id="1506587"/>
    <lineage>
        <taxon>Bacteria</taxon>
        <taxon>Pseudomonadati</taxon>
        <taxon>Pseudomonadota</taxon>
        <taxon>Betaproteobacteria</taxon>
        <taxon>Burkholderiales</taxon>
        <taxon>Burkholderiaceae</taxon>
        <taxon>Burkholderia</taxon>
        <taxon>Burkholderia cepacia complex</taxon>
    </lineage>
</organism>
<keyword evidence="5 6" id="KW-0472">Membrane</keyword>
<keyword evidence="2" id="KW-1003">Cell membrane</keyword>
<keyword evidence="9" id="KW-1185">Reference proteome</keyword>
<dbReference type="EMBL" id="CABVQD010000002">
    <property type="protein sequence ID" value="VWB23959.1"/>
    <property type="molecule type" value="Genomic_DNA"/>
</dbReference>
<evidence type="ECO:0000256" key="6">
    <source>
        <dbReference type="SAM" id="Phobius"/>
    </source>
</evidence>
<evidence type="ECO:0000313" key="9">
    <source>
        <dbReference type="Proteomes" id="UP000494330"/>
    </source>
</evidence>
<dbReference type="GO" id="GO:0005886">
    <property type="term" value="C:plasma membrane"/>
    <property type="evidence" value="ECO:0007669"/>
    <property type="project" value="UniProtKB-SubCell"/>
</dbReference>
<keyword evidence="6" id="KW-1133">Transmembrane helix</keyword>
<feature type="domain" description="Glycosyltransferase 2-like" evidence="7">
    <location>
        <begin position="11"/>
        <end position="135"/>
    </location>
</feature>
<feature type="transmembrane region" description="Helical" evidence="6">
    <location>
        <begin position="256"/>
        <end position="281"/>
    </location>
</feature>
<dbReference type="AlphaFoldDB" id="A0A6J5CZA1"/>
<keyword evidence="4 8" id="KW-0808">Transferase</keyword>
<dbReference type="SUPFAM" id="SSF53448">
    <property type="entry name" value="Nucleotide-diphospho-sugar transferases"/>
    <property type="match status" value="1"/>
</dbReference>
<keyword evidence="3" id="KW-0328">Glycosyltransferase</keyword>
<dbReference type="InterPro" id="IPR029044">
    <property type="entry name" value="Nucleotide-diphossugar_trans"/>
</dbReference>
<evidence type="ECO:0000256" key="1">
    <source>
        <dbReference type="ARBA" id="ARBA00004236"/>
    </source>
</evidence>
<name>A0A6J5CZA1_9BURK</name>
<comment type="subcellular location">
    <subcellularLocation>
        <location evidence="1">Cell membrane</location>
    </subcellularLocation>
</comment>
<evidence type="ECO:0000256" key="2">
    <source>
        <dbReference type="ARBA" id="ARBA00022475"/>
    </source>
</evidence>
<evidence type="ECO:0000259" key="7">
    <source>
        <dbReference type="Pfam" id="PF00535"/>
    </source>
</evidence>
<dbReference type="PANTHER" id="PTHR43646">
    <property type="entry name" value="GLYCOSYLTRANSFERASE"/>
    <property type="match status" value="1"/>
</dbReference>
<dbReference type="GO" id="GO:0016757">
    <property type="term" value="F:glycosyltransferase activity"/>
    <property type="evidence" value="ECO:0007669"/>
    <property type="project" value="UniProtKB-KW"/>
</dbReference>
<evidence type="ECO:0000313" key="8">
    <source>
        <dbReference type="EMBL" id="VWB23959.1"/>
    </source>
</evidence>
<protein>
    <submittedName>
        <fullName evidence="8">Group 2 family glycosyl transferase</fullName>
    </submittedName>
</protein>